<feature type="transmembrane region" description="Helical" evidence="4">
    <location>
        <begin position="50"/>
        <end position="71"/>
    </location>
</feature>
<feature type="compositionally biased region" description="Pro residues" evidence="3">
    <location>
        <begin position="34"/>
        <end position="45"/>
    </location>
</feature>
<dbReference type="PANTHER" id="PTHR11360">
    <property type="entry name" value="MONOCARBOXYLATE TRANSPORTER"/>
    <property type="match status" value="1"/>
</dbReference>
<evidence type="ECO:0000256" key="4">
    <source>
        <dbReference type="SAM" id="Phobius"/>
    </source>
</evidence>
<dbReference type="PANTHER" id="PTHR11360:SF234">
    <property type="entry name" value="MFS-TYPE TRANSPORTER DBAD-RELATED"/>
    <property type="match status" value="1"/>
</dbReference>
<dbReference type="Proteomes" id="UP000249363">
    <property type="component" value="Unassembled WGS sequence"/>
</dbReference>
<evidence type="ECO:0000256" key="3">
    <source>
        <dbReference type="SAM" id="MobiDB-lite"/>
    </source>
</evidence>
<dbReference type="InterPro" id="IPR020846">
    <property type="entry name" value="MFS_dom"/>
</dbReference>
<evidence type="ECO:0000259" key="5">
    <source>
        <dbReference type="PROSITE" id="PS50850"/>
    </source>
</evidence>
<feature type="transmembrane region" description="Helical" evidence="4">
    <location>
        <begin position="250"/>
        <end position="274"/>
    </location>
</feature>
<feature type="transmembrane region" description="Helical" evidence="4">
    <location>
        <begin position="146"/>
        <end position="172"/>
    </location>
</feature>
<dbReference type="GeneID" id="63791655"/>
<feature type="transmembrane region" description="Helical" evidence="4">
    <location>
        <begin position="317"/>
        <end position="335"/>
    </location>
</feature>
<dbReference type="PROSITE" id="PS50850">
    <property type="entry name" value="MFS"/>
    <property type="match status" value="1"/>
</dbReference>
<dbReference type="EMBL" id="MIKG01000003">
    <property type="protein sequence ID" value="RAO66426.1"/>
    <property type="molecule type" value="Genomic_DNA"/>
</dbReference>
<comment type="subcellular location">
    <subcellularLocation>
        <location evidence="1">Membrane</location>
        <topology evidence="1">Multi-pass membrane protein</topology>
    </subcellularLocation>
</comment>
<evidence type="ECO:0000313" key="6">
    <source>
        <dbReference type="EMBL" id="RAO66426.1"/>
    </source>
</evidence>
<feature type="transmembrane region" description="Helical" evidence="4">
    <location>
        <begin position="341"/>
        <end position="367"/>
    </location>
</feature>
<dbReference type="Pfam" id="PF07690">
    <property type="entry name" value="MFS_1"/>
    <property type="match status" value="1"/>
</dbReference>
<keyword evidence="4" id="KW-0472">Membrane</keyword>
<comment type="caution">
    <text evidence="6">The sequence shown here is derived from an EMBL/GenBank/DDBJ whole genome shotgun (WGS) entry which is preliminary data.</text>
</comment>
<protein>
    <recommendedName>
        <fullName evidence="5">Major facilitator superfamily (MFS) profile domain-containing protein</fullName>
    </recommendedName>
</protein>
<dbReference type="InterPro" id="IPR036259">
    <property type="entry name" value="MFS_trans_sf"/>
</dbReference>
<evidence type="ECO:0000313" key="7">
    <source>
        <dbReference type="Proteomes" id="UP000249363"/>
    </source>
</evidence>
<dbReference type="InterPro" id="IPR011701">
    <property type="entry name" value="MFS"/>
</dbReference>
<feature type="domain" description="Major facilitator superfamily (MFS) profile" evidence="5">
    <location>
        <begin position="49"/>
        <end position="441"/>
    </location>
</feature>
<dbReference type="InterPro" id="IPR050327">
    <property type="entry name" value="Proton-linked_MCT"/>
</dbReference>
<feature type="transmembrane region" description="Helical" evidence="4">
    <location>
        <begin position="286"/>
        <end position="305"/>
    </location>
</feature>
<feature type="transmembrane region" description="Helical" evidence="4">
    <location>
        <begin position="91"/>
        <end position="109"/>
    </location>
</feature>
<reference evidence="6 7" key="1">
    <citation type="journal article" date="2017" name="Biotechnol. Biofuels">
        <title>Differential beta-glucosidase expression as a function of carbon source availability in Talaromyces amestolkiae: a genomic and proteomic approach.</title>
        <authorList>
            <person name="de Eugenio L.I."/>
            <person name="Mendez-Liter J.A."/>
            <person name="Nieto-Dominguez M."/>
            <person name="Alonso L."/>
            <person name="Gil-Munoz J."/>
            <person name="Barriuso J."/>
            <person name="Prieto A."/>
            <person name="Martinez M.J."/>
        </authorList>
    </citation>
    <scope>NUCLEOTIDE SEQUENCE [LARGE SCALE GENOMIC DNA]</scope>
    <source>
        <strain evidence="6 7">CIB</strain>
    </source>
</reference>
<sequence>MASSQPSTTLGKNVESDAATLNNHIKTEAVTAQPPKPTGPPPPPNGGTKAWLQVLGAFFLNFNTWGLINTFGTFQSEYSTGLLRDSSQSSIAWIGSLQAFLMLVIGVLCGRALDAGYFYVDITLGLFLEVFGMMMTSLCKEYWQVILAQGICVGLGAGMSFIASVTIVGTYFSTRRTTAQGLAATGSSIGGIIYPVVLRRLIIQIGLPWAVRVMAFIMLGTLLISVAVMKPRLPPRKSGPLINVESLRDTVFVLWLFAAFFIFTGLYIPFFYVGQYGLDLGMSQDLSFYMLIIMNAGSVPGRVLPSIIADKIGNLSVMIPSVLLTGILMLAWISVKSQSGLIAIAFFVGLTSGSIQAVLPATVAFLCPDLSKLGTNIGVTLFASGLGLLIGSPVAGAILDHQRTSGGDVFWGTLTFSALFILAGGVLLAIARVFKVGFALKKA</sequence>
<name>A0A364KSA1_TALAM</name>
<gene>
    <name evidence="6" type="ORF">BHQ10_002438</name>
</gene>
<accession>A0A364KSA1</accession>
<dbReference type="RefSeq" id="XP_040730943.1">
    <property type="nucleotide sequence ID" value="XM_040874584.1"/>
</dbReference>
<feature type="transmembrane region" description="Helical" evidence="4">
    <location>
        <begin position="116"/>
        <end position="134"/>
    </location>
</feature>
<feature type="transmembrane region" description="Helical" evidence="4">
    <location>
        <begin position="411"/>
        <end position="434"/>
    </location>
</feature>
<feature type="transmembrane region" description="Helical" evidence="4">
    <location>
        <begin position="209"/>
        <end position="229"/>
    </location>
</feature>
<feature type="transmembrane region" description="Helical" evidence="4">
    <location>
        <begin position="379"/>
        <end position="399"/>
    </location>
</feature>
<dbReference type="AlphaFoldDB" id="A0A364KSA1"/>
<evidence type="ECO:0000256" key="1">
    <source>
        <dbReference type="ARBA" id="ARBA00004141"/>
    </source>
</evidence>
<dbReference type="Gene3D" id="1.20.1250.20">
    <property type="entry name" value="MFS general substrate transporter like domains"/>
    <property type="match status" value="1"/>
</dbReference>
<evidence type="ECO:0000256" key="2">
    <source>
        <dbReference type="ARBA" id="ARBA00006727"/>
    </source>
</evidence>
<organism evidence="6 7">
    <name type="scientific">Talaromyces amestolkiae</name>
    <dbReference type="NCBI Taxonomy" id="1196081"/>
    <lineage>
        <taxon>Eukaryota</taxon>
        <taxon>Fungi</taxon>
        <taxon>Dikarya</taxon>
        <taxon>Ascomycota</taxon>
        <taxon>Pezizomycotina</taxon>
        <taxon>Eurotiomycetes</taxon>
        <taxon>Eurotiomycetidae</taxon>
        <taxon>Eurotiales</taxon>
        <taxon>Trichocomaceae</taxon>
        <taxon>Talaromyces</taxon>
        <taxon>Talaromyces sect. Talaromyces</taxon>
    </lineage>
</organism>
<dbReference type="OrthoDB" id="6509908at2759"/>
<dbReference type="GO" id="GO:0016020">
    <property type="term" value="C:membrane"/>
    <property type="evidence" value="ECO:0007669"/>
    <property type="project" value="UniProtKB-SubCell"/>
</dbReference>
<keyword evidence="4" id="KW-1133">Transmembrane helix</keyword>
<dbReference type="SUPFAM" id="SSF103473">
    <property type="entry name" value="MFS general substrate transporter"/>
    <property type="match status" value="1"/>
</dbReference>
<keyword evidence="4" id="KW-0812">Transmembrane</keyword>
<feature type="region of interest" description="Disordered" evidence="3">
    <location>
        <begin position="25"/>
        <end position="46"/>
    </location>
</feature>
<comment type="similarity">
    <text evidence="2">Belongs to the major facilitator superfamily. Monocarboxylate porter (TC 2.A.1.13) family.</text>
</comment>
<feature type="transmembrane region" description="Helical" evidence="4">
    <location>
        <begin position="179"/>
        <end position="197"/>
    </location>
</feature>
<proteinExistence type="inferred from homology"/>
<keyword evidence="7" id="KW-1185">Reference proteome</keyword>
<dbReference type="GO" id="GO:0022857">
    <property type="term" value="F:transmembrane transporter activity"/>
    <property type="evidence" value="ECO:0007669"/>
    <property type="project" value="InterPro"/>
</dbReference>